<proteinExistence type="predicted"/>
<dbReference type="Gene3D" id="2.30.110.10">
    <property type="entry name" value="Electron Transport, Fmn-binding Protein, Chain A"/>
    <property type="match status" value="1"/>
</dbReference>
<accession>A0A1D1YLQ6</accession>
<sequence length="318" mass="35515">MIKSSKPAVLTFAERCKNILAANWQAQLNTVKADAKGSKEDIHSSRVKYLLRRGKPYLWVQEGDLHNVNTVIDERGSLSVSTPVPGPLMSLLRSIKKLPARVALTGDVIPLREGKVQSAIEGLKETVILESRIVNEASYSVYGVLRSSSAGCRPRSDIFQEILDGNNNNNYVAYKFNIRTCTYIDASGGTHEVELNDVESSKEDLLLPFSERLIDGINQSQARRRALMFFCFIYLNANARDAFMLSIDKKGFDILAKVPCVVAAADGLSNYQWKEFRISFKEEVPDMEAFCNLLVEMEAATLRDINSYSGLCSRKNLT</sequence>
<dbReference type="InterPro" id="IPR037119">
    <property type="entry name" value="Haem_oxidase_HugZ-like_sf"/>
</dbReference>
<reference evidence="1" key="1">
    <citation type="submission" date="2015-07" db="EMBL/GenBank/DDBJ databases">
        <title>Transcriptome Assembly of Anthurium amnicola.</title>
        <authorList>
            <person name="Suzuki J."/>
        </authorList>
    </citation>
    <scope>NUCLEOTIDE SEQUENCE</scope>
</reference>
<dbReference type="InterPro" id="IPR012349">
    <property type="entry name" value="Split_barrel_FMN-bd"/>
</dbReference>
<gene>
    <name evidence="1" type="primary">SPAC1F3.05</name>
    <name evidence="1" type="ORF">g.45805</name>
</gene>
<evidence type="ECO:0000313" key="1">
    <source>
        <dbReference type="EMBL" id="JAT55576.1"/>
    </source>
</evidence>
<dbReference type="Gene3D" id="3.20.180.10">
    <property type="entry name" value="PNP-oxidase-like"/>
    <property type="match status" value="1"/>
</dbReference>
<organism evidence="1">
    <name type="scientific">Anthurium amnicola</name>
    <dbReference type="NCBI Taxonomy" id="1678845"/>
    <lineage>
        <taxon>Eukaryota</taxon>
        <taxon>Viridiplantae</taxon>
        <taxon>Streptophyta</taxon>
        <taxon>Embryophyta</taxon>
        <taxon>Tracheophyta</taxon>
        <taxon>Spermatophyta</taxon>
        <taxon>Magnoliopsida</taxon>
        <taxon>Liliopsida</taxon>
        <taxon>Araceae</taxon>
        <taxon>Pothoideae</taxon>
        <taxon>Potheae</taxon>
        <taxon>Anthurium</taxon>
    </lineage>
</organism>
<dbReference type="PANTHER" id="PTHR37375">
    <property type="entry name" value="EXPRESSED PROTEIN"/>
    <property type="match status" value="1"/>
</dbReference>
<protein>
    <submittedName>
        <fullName evidence="1">Putative ADP-ribosylation factor-binding protein C1F3.05</fullName>
    </submittedName>
</protein>
<dbReference type="SUPFAM" id="SSF50475">
    <property type="entry name" value="FMN-binding split barrel"/>
    <property type="match status" value="1"/>
</dbReference>
<dbReference type="PANTHER" id="PTHR37375:SF1">
    <property type="entry name" value="DUF2470 DOMAIN-CONTAINING PROTEIN"/>
    <property type="match status" value="1"/>
</dbReference>
<dbReference type="EMBL" id="GDJX01012360">
    <property type="protein sequence ID" value="JAT55576.1"/>
    <property type="molecule type" value="Transcribed_RNA"/>
</dbReference>
<dbReference type="AlphaFoldDB" id="A0A1D1YLQ6"/>
<name>A0A1D1YLQ6_9ARAE</name>